<accession>A0A9P1IYI0</accession>
<protein>
    <submittedName>
        <fullName evidence="4">Uncharacterized protein</fullName>
    </submittedName>
</protein>
<dbReference type="InterPro" id="IPR024156">
    <property type="entry name" value="Small_GTPase_ARF"/>
</dbReference>
<keyword evidence="3" id="KW-0460">Magnesium</keyword>
<dbReference type="Proteomes" id="UP001152747">
    <property type="component" value="Unassembled WGS sequence"/>
</dbReference>
<dbReference type="EMBL" id="CANHGI010000005">
    <property type="protein sequence ID" value="CAI5451738.1"/>
    <property type="molecule type" value="Genomic_DNA"/>
</dbReference>
<dbReference type="InterPro" id="IPR006689">
    <property type="entry name" value="Small_GTPase_ARF/SAR"/>
</dbReference>
<proteinExistence type="predicted"/>
<dbReference type="InterPro" id="IPR027417">
    <property type="entry name" value="P-loop_NTPase"/>
</dbReference>
<evidence type="ECO:0000256" key="2">
    <source>
        <dbReference type="ARBA" id="ARBA00023134"/>
    </source>
</evidence>
<dbReference type="Gene3D" id="3.40.50.300">
    <property type="entry name" value="P-loop containing nucleotide triphosphate hydrolases"/>
    <property type="match status" value="1"/>
</dbReference>
<dbReference type="GO" id="GO:0005525">
    <property type="term" value="F:GTP binding"/>
    <property type="evidence" value="ECO:0007669"/>
    <property type="project" value="UniProtKB-KW"/>
</dbReference>
<gene>
    <name evidence="4" type="ORF">CAMP_LOCUS14375</name>
</gene>
<keyword evidence="3" id="KW-0479">Metal-binding</keyword>
<sequence>MLGLDGAGKATVLYKSDETVNTLPTMGFNVETIQFKNLTITVWDIGDQQNIRDVWKCYLEMTIHHLGSS</sequence>
<dbReference type="AlphaFoldDB" id="A0A9P1IYI0"/>
<reference evidence="4" key="1">
    <citation type="submission" date="2022-11" db="EMBL/GenBank/DDBJ databases">
        <authorList>
            <person name="Kikuchi T."/>
        </authorList>
    </citation>
    <scope>NUCLEOTIDE SEQUENCE</scope>
    <source>
        <strain evidence="4">PS1010</strain>
    </source>
</reference>
<comment type="caution">
    <text evidence="4">The sequence shown here is derived from an EMBL/GenBank/DDBJ whole genome shotgun (WGS) entry which is preliminary data.</text>
</comment>
<dbReference type="SUPFAM" id="SSF52540">
    <property type="entry name" value="P-loop containing nucleoside triphosphate hydrolases"/>
    <property type="match status" value="1"/>
</dbReference>
<evidence type="ECO:0000313" key="4">
    <source>
        <dbReference type="EMBL" id="CAI5451738.1"/>
    </source>
</evidence>
<dbReference type="OrthoDB" id="2011769at2759"/>
<keyword evidence="5" id="KW-1185">Reference proteome</keyword>
<dbReference type="GO" id="GO:0003924">
    <property type="term" value="F:GTPase activity"/>
    <property type="evidence" value="ECO:0007669"/>
    <property type="project" value="InterPro"/>
</dbReference>
<dbReference type="PANTHER" id="PTHR11711">
    <property type="entry name" value="ADP RIBOSYLATION FACTOR-RELATED"/>
    <property type="match status" value="1"/>
</dbReference>
<keyword evidence="2" id="KW-0342">GTP-binding</keyword>
<evidence type="ECO:0000256" key="1">
    <source>
        <dbReference type="ARBA" id="ARBA00022741"/>
    </source>
</evidence>
<name>A0A9P1IYI0_9PELO</name>
<evidence type="ECO:0000313" key="5">
    <source>
        <dbReference type="Proteomes" id="UP001152747"/>
    </source>
</evidence>
<organism evidence="4 5">
    <name type="scientific">Caenorhabditis angaria</name>
    <dbReference type="NCBI Taxonomy" id="860376"/>
    <lineage>
        <taxon>Eukaryota</taxon>
        <taxon>Metazoa</taxon>
        <taxon>Ecdysozoa</taxon>
        <taxon>Nematoda</taxon>
        <taxon>Chromadorea</taxon>
        <taxon>Rhabditida</taxon>
        <taxon>Rhabditina</taxon>
        <taxon>Rhabditomorpha</taxon>
        <taxon>Rhabditoidea</taxon>
        <taxon>Rhabditidae</taxon>
        <taxon>Peloderinae</taxon>
        <taxon>Caenorhabditis</taxon>
    </lineage>
</organism>
<feature type="binding site" evidence="3">
    <location>
        <position position="25"/>
    </location>
    <ligand>
        <name>Mg(2+)</name>
        <dbReference type="ChEBI" id="CHEBI:18420"/>
    </ligand>
</feature>
<dbReference type="GO" id="GO:0046872">
    <property type="term" value="F:metal ion binding"/>
    <property type="evidence" value="ECO:0007669"/>
    <property type="project" value="UniProtKB-KW"/>
</dbReference>
<evidence type="ECO:0000256" key="3">
    <source>
        <dbReference type="PIRSR" id="PIRSR606689-2"/>
    </source>
</evidence>
<keyword evidence="1" id="KW-0547">Nucleotide-binding</keyword>
<dbReference type="Pfam" id="PF00025">
    <property type="entry name" value="Arf"/>
    <property type="match status" value="1"/>
</dbReference>